<feature type="signal peptide" evidence="1">
    <location>
        <begin position="1"/>
        <end position="26"/>
    </location>
</feature>
<accession>A0A7C3ZN63</accession>
<dbReference type="AlphaFoldDB" id="A0A7C3ZN63"/>
<evidence type="ECO:0000313" key="2">
    <source>
        <dbReference type="EMBL" id="HGG01881.1"/>
    </source>
</evidence>
<gene>
    <name evidence="2" type="ORF">ENR15_14850</name>
</gene>
<proteinExistence type="predicted"/>
<keyword evidence="1" id="KW-0732">Signal</keyword>
<dbReference type="EMBL" id="DSPX01000150">
    <property type="protein sequence ID" value="HGG01881.1"/>
    <property type="molecule type" value="Genomic_DNA"/>
</dbReference>
<evidence type="ECO:0008006" key="3">
    <source>
        <dbReference type="Google" id="ProtNLM"/>
    </source>
</evidence>
<comment type="caution">
    <text evidence="2">The sequence shown here is derived from an EMBL/GenBank/DDBJ whole genome shotgun (WGS) entry which is preliminary data.</text>
</comment>
<feature type="chain" id="PRO_5028287317" description="DUF1795 domain-containing protein" evidence="1">
    <location>
        <begin position="27"/>
        <end position="208"/>
    </location>
</feature>
<sequence>MKLNLGIYAVISLMSSSVLLATPALAQRLEPCDNENQEQPSLSRREIINREYGLRFDIPANYHTELRRETEHRQQLSIAVRNPIDVKFMECGRREGMRGYGHAVSDVIVSIEPRPSDIRNVRDILRNVTESGGSFSEIIESNFTTIAGQDAVVYTGKTRYPERYRYAQLIHPNGQYIINISAGDYGDVIQPIDLEVMDMIISSLKIDG</sequence>
<name>A0A7C3ZN63_9CYAN</name>
<evidence type="ECO:0000256" key="1">
    <source>
        <dbReference type="SAM" id="SignalP"/>
    </source>
</evidence>
<protein>
    <recommendedName>
        <fullName evidence="3">DUF1795 domain-containing protein</fullName>
    </recommendedName>
</protein>
<organism evidence="2">
    <name type="scientific">Planktothricoides sp. SpSt-374</name>
    <dbReference type="NCBI Taxonomy" id="2282167"/>
    <lineage>
        <taxon>Bacteria</taxon>
        <taxon>Bacillati</taxon>
        <taxon>Cyanobacteriota</taxon>
        <taxon>Cyanophyceae</taxon>
        <taxon>Oscillatoriophycideae</taxon>
        <taxon>Oscillatoriales</taxon>
        <taxon>Oscillatoriaceae</taxon>
        <taxon>Planktothricoides</taxon>
    </lineage>
</organism>
<reference evidence="2" key="1">
    <citation type="journal article" date="2020" name="mSystems">
        <title>Genome- and Community-Level Interaction Insights into Carbon Utilization and Element Cycling Functions of Hydrothermarchaeota in Hydrothermal Sediment.</title>
        <authorList>
            <person name="Zhou Z."/>
            <person name="Liu Y."/>
            <person name="Xu W."/>
            <person name="Pan J."/>
            <person name="Luo Z.H."/>
            <person name="Li M."/>
        </authorList>
    </citation>
    <scope>NUCLEOTIDE SEQUENCE [LARGE SCALE GENOMIC DNA]</scope>
    <source>
        <strain evidence="2">SpSt-374</strain>
    </source>
</reference>